<sequence length="61" mass="6656">MTSFDAADSPEVPEADRLEQELAVDDDSSDEVEEVSSLEVNEADVAEQSRAVPVDEDYPRG</sequence>
<dbReference type="AlphaFoldDB" id="A0A076ENT1"/>
<reference evidence="2 3" key="1">
    <citation type="submission" date="2014-07" db="EMBL/GenBank/DDBJ databases">
        <title>Genome Sequence of Rhodococcus opacus Strain R7, a Biodegrader of Mono- and Polycyclic Aromatic Hydrocarbons.</title>
        <authorList>
            <person name="Di Gennaro P."/>
            <person name="Zampolli J."/>
            <person name="Presti I."/>
            <person name="Cappelletti M."/>
            <person name="D'Ursi P."/>
            <person name="Orro A."/>
            <person name="Mezzelani A."/>
            <person name="Milanesi L."/>
        </authorList>
    </citation>
    <scope>NUCLEOTIDE SEQUENCE [LARGE SCALE GENOMIC DNA]</scope>
    <source>
        <strain evidence="2 3">R7</strain>
    </source>
</reference>
<organism evidence="2 3">
    <name type="scientific">Rhodococcus opacus</name>
    <name type="common">Nocardia opaca</name>
    <dbReference type="NCBI Taxonomy" id="37919"/>
    <lineage>
        <taxon>Bacteria</taxon>
        <taxon>Bacillati</taxon>
        <taxon>Actinomycetota</taxon>
        <taxon>Actinomycetes</taxon>
        <taxon>Mycobacteriales</taxon>
        <taxon>Nocardiaceae</taxon>
        <taxon>Rhodococcus</taxon>
    </lineage>
</organism>
<dbReference type="Proteomes" id="UP000028488">
    <property type="component" value="Chromosome"/>
</dbReference>
<evidence type="ECO:0000313" key="3">
    <source>
        <dbReference type="Proteomes" id="UP000028488"/>
    </source>
</evidence>
<protein>
    <submittedName>
        <fullName evidence="2">Uncharacterized protein</fullName>
    </submittedName>
</protein>
<evidence type="ECO:0000256" key="1">
    <source>
        <dbReference type="SAM" id="MobiDB-lite"/>
    </source>
</evidence>
<dbReference type="GeneID" id="69890323"/>
<feature type="compositionally biased region" description="Acidic residues" evidence="1">
    <location>
        <begin position="22"/>
        <end position="45"/>
    </location>
</feature>
<dbReference type="eggNOG" id="ENOG5032A57">
    <property type="taxonomic scope" value="Bacteria"/>
</dbReference>
<evidence type="ECO:0000313" key="2">
    <source>
        <dbReference type="EMBL" id="AII05099.1"/>
    </source>
</evidence>
<name>A0A076ENT1_RHOOP</name>
<gene>
    <name evidence="2" type="ORF">EP51_10940</name>
</gene>
<dbReference type="EMBL" id="CP008947">
    <property type="protein sequence ID" value="AII05099.1"/>
    <property type="molecule type" value="Genomic_DNA"/>
</dbReference>
<feature type="region of interest" description="Disordered" evidence="1">
    <location>
        <begin position="1"/>
        <end position="61"/>
    </location>
</feature>
<proteinExistence type="predicted"/>
<accession>A0A076ENT1</accession>
<dbReference type="RefSeq" id="WP_005239177.1">
    <property type="nucleotide sequence ID" value="NZ_CP008947.1"/>
</dbReference>